<dbReference type="PANTHER" id="PTHR31698">
    <property type="entry name" value="LYSOZYME G FAMILY MEMBER"/>
    <property type="match status" value="1"/>
</dbReference>
<proteinExistence type="predicted"/>
<dbReference type="SUPFAM" id="SSF54001">
    <property type="entry name" value="Cysteine proteinases"/>
    <property type="match status" value="1"/>
</dbReference>
<evidence type="ECO:0000313" key="2">
    <source>
        <dbReference type="EMBL" id="KAJ4461684.1"/>
    </source>
</evidence>
<dbReference type="InterPro" id="IPR038765">
    <property type="entry name" value="Papain-like_cys_pep_sf"/>
</dbReference>
<reference evidence="2" key="1">
    <citation type="journal article" date="2022" name="bioRxiv">
        <title>Genomics of Preaxostyla Flagellates Illuminates Evolutionary Transitions and the Path Towards Mitochondrial Loss.</title>
        <authorList>
            <person name="Novak L.V.F."/>
            <person name="Treitli S.C."/>
            <person name="Pyrih J."/>
            <person name="Halakuc P."/>
            <person name="Pipaliya S.V."/>
            <person name="Vacek V."/>
            <person name="Brzon O."/>
            <person name="Soukal P."/>
            <person name="Eme L."/>
            <person name="Dacks J.B."/>
            <person name="Karnkowska A."/>
            <person name="Elias M."/>
            <person name="Hampl V."/>
        </authorList>
    </citation>
    <scope>NUCLEOTIDE SEQUENCE</scope>
    <source>
        <strain evidence="2">RCP-MX</strain>
    </source>
</reference>
<keyword evidence="3" id="KW-1185">Reference proteome</keyword>
<evidence type="ECO:0000313" key="3">
    <source>
        <dbReference type="Proteomes" id="UP001141327"/>
    </source>
</evidence>
<comment type="caution">
    <text evidence="2">The sequence shown here is derived from an EMBL/GenBank/DDBJ whole genome shotgun (WGS) entry which is preliminary data.</text>
</comment>
<dbReference type="EMBL" id="JAPMOS010000006">
    <property type="protein sequence ID" value="KAJ4461684.1"/>
    <property type="molecule type" value="Genomic_DNA"/>
</dbReference>
<accession>A0ABQ8URD1</accession>
<organism evidence="2 3">
    <name type="scientific">Paratrimastix pyriformis</name>
    <dbReference type="NCBI Taxonomy" id="342808"/>
    <lineage>
        <taxon>Eukaryota</taxon>
        <taxon>Metamonada</taxon>
        <taxon>Preaxostyla</taxon>
        <taxon>Paratrimastigidae</taxon>
        <taxon>Paratrimastix</taxon>
    </lineage>
</organism>
<dbReference type="Gene3D" id="3.90.1720.10">
    <property type="entry name" value="endopeptidase domain like (from Nostoc punctiforme)"/>
    <property type="match status" value="1"/>
</dbReference>
<keyword evidence="1" id="KW-0732">Signal</keyword>
<feature type="signal peptide" evidence="1">
    <location>
        <begin position="1"/>
        <end position="18"/>
    </location>
</feature>
<sequence>MRLAALVFAASLVVLATADLGEEWNGTLSNSCNGQCQDVNNVPCSGHYESNMCPGGNNIKCCVGGKGSCSGYCQKTSEGCSGHYEAGHCPGDNSVQCCIAGSGGCVSRDAMIQRANHWVAERVPYSQTHTYESYRQDCSGFVNYCWQSGAPGIWTGGMPDICHRITKEEMKPGDCLLLPADHTLLFGGWINSDSFTEYAEHTYGDVCRKSVGSYSYYINHGFYPCRYNHAC</sequence>
<name>A0ABQ8URD1_9EUKA</name>
<feature type="chain" id="PRO_5047481114" evidence="1">
    <location>
        <begin position="19"/>
        <end position="231"/>
    </location>
</feature>
<gene>
    <name evidence="2" type="ORF">PAPYR_1808</name>
</gene>
<protein>
    <submittedName>
        <fullName evidence="2">Uncharacterized protein</fullName>
    </submittedName>
</protein>
<dbReference type="PANTHER" id="PTHR31698:SF8">
    <property type="entry name" value="LYSOZYME G-RELATED"/>
    <property type="match status" value="1"/>
</dbReference>
<dbReference type="Proteomes" id="UP001141327">
    <property type="component" value="Unassembled WGS sequence"/>
</dbReference>
<evidence type="ECO:0000256" key="1">
    <source>
        <dbReference type="SAM" id="SignalP"/>
    </source>
</evidence>